<dbReference type="GO" id="GO:0030973">
    <property type="term" value="F:molybdate ion binding"/>
    <property type="evidence" value="ECO:0007669"/>
    <property type="project" value="InterPro"/>
</dbReference>
<gene>
    <name evidence="6" type="primary">modA</name>
    <name evidence="6" type="ORF">GS398_07170</name>
</gene>
<reference evidence="6 7" key="1">
    <citation type="submission" date="2019-11" db="EMBL/GenBank/DDBJ databases">
        <title>Pedobacter sp. HMF7056 Genome sequencing and assembly.</title>
        <authorList>
            <person name="Kang H."/>
            <person name="Kim H."/>
            <person name="Joh K."/>
        </authorList>
    </citation>
    <scope>NUCLEOTIDE SEQUENCE [LARGE SCALE GENOMIC DNA]</scope>
    <source>
        <strain evidence="6 7">HMF7056</strain>
    </source>
</reference>
<dbReference type="InterPro" id="IPR044084">
    <property type="entry name" value="AvModA-like_subst-bd"/>
</dbReference>
<evidence type="ECO:0000256" key="2">
    <source>
        <dbReference type="ARBA" id="ARBA00022723"/>
    </source>
</evidence>
<keyword evidence="2 4" id="KW-0479">Metal-binding</keyword>
<feature type="binding site" evidence="4">
    <location>
        <position position="162"/>
    </location>
    <ligand>
        <name>molybdate</name>
        <dbReference type="ChEBI" id="CHEBI:36264"/>
    </ligand>
</feature>
<feature type="binding site" evidence="4">
    <location>
        <position position="55"/>
    </location>
    <ligand>
        <name>molybdate</name>
        <dbReference type="ChEBI" id="CHEBI:36264"/>
    </ligand>
</feature>
<dbReference type="RefSeq" id="WP_160906096.1">
    <property type="nucleotide sequence ID" value="NZ_WVHS01000002.1"/>
</dbReference>
<name>A0A7K1XVP9_9SPHI</name>
<dbReference type="CDD" id="cd13539">
    <property type="entry name" value="PBP2_AvModA"/>
    <property type="match status" value="1"/>
</dbReference>
<sequence>MKKLTVLLICLLTLPCFAQPLRIAVAANAQFVIKILQADFKKKTGIETEAIVGSSGKLAAQIRNGAPYDLFLSADMEFPTALFKEGFGVTRPVEYASGSLILCGAGTVDLRDWQAYLLDPRVKNIAIANPVLAPYGKAAEQALRNYQLWDKVSAKIVPGESISQVNTYITTGSVPIGFTTESLIYEYTDKTKLTWIRIDPKVYDRISQGMIVLSHSRKRNYTRAIRFLKYLSSTSAKQILKKNGYQVP</sequence>
<organism evidence="6 7">
    <name type="scientific">Hufsiella ginkgonis</name>
    <dbReference type="NCBI Taxonomy" id="2695274"/>
    <lineage>
        <taxon>Bacteria</taxon>
        <taxon>Pseudomonadati</taxon>
        <taxon>Bacteroidota</taxon>
        <taxon>Sphingobacteriia</taxon>
        <taxon>Sphingobacteriales</taxon>
        <taxon>Sphingobacteriaceae</taxon>
        <taxon>Hufsiella</taxon>
    </lineage>
</organism>
<evidence type="ECO:0000313" key="6">
    <source>
        <dbReference type="EMBL" id="MXV15075.1"/>
    </source>
</evidence>
<feature type="chain" id="PRO_5029457511" evidence="5">
    <location>
        <begin position="19"/>
        <end position="248"/>
    </location>
</feature>
<dbReference type="Proteomes" id="UP000451233">
    <property type="component" value="Unassembled WGS sequence"/>
</dbReference>
<keyword evidence="7" id="KW-1185">Reference proteome</keyword>
<dbReference type="SUPFAM" id="SSF53850">
    <property type="entry name" value="Periplasmic binding protein-like II"/>
    <property type="match status" value="1"/>
</dbReference>
<dbReference type="GO" id="GO:0015689">
    <property type="term" value="P:molybdate ion transport"/>
    <property type="evidence" value="ECO:0007669"/>
    <property type="project" value="InterPro"/>
</dbReference>
<comment type="caution">
    <text evidence="6">The sequence shown here is derived from an EMBL/GenBank/DDBJ whole genome shotgun (WGS) entry which is preliminary data.</text>
</comment>
<dbReference type="EMBL" id="WVHS01000002">
    <property type="protein sequence ID" value="MXV15075.1"/>
    <property type="molecule type" value="Genomic_DNA"/>
</dbReference>
<keyword evidence="3 5" id="KW-0732">Signal</keyword>
<dbReference type="NCBIfam" id="TIGR01256">
    <property type="entry name" value="modA"/>
    <property type="match status" value="1"/>
</dbReference>
<evidence type="ECO:0000256" key="5">
    <source>
        <dbReference type="SAM" id="SignalP"/>
    </source>
</evidence>
<comment type="similarity">
    <text evidence="1">Belongs to the bacterial solute-binding protein ModA family.</text>
</comment>
<proteinExistence type="inferred from homology"/>
<evidence type="ECO:0000256" key="1">
    <source>
        <dbReference type="ARBA" id="ARBA00009175"/>
    </source>
</evidence>
<dbReference type="GO" id="GO:0046872">
    <property type="term" value="F:metal ion binding"/>
    <property type="evidence" value="ECO:0007669"/>
    <property type="project" value="UniProtKB-KW"/>
</dbReference>
<keyword evidence="4" id="KW-0500">Molybdenum</keyword>
<dbReference type="PANTHER" id="PTHR30632:SF14">
    <property type="entry name" value="TUNGSTATE_MOLYBDATE_CHROMATE-BINDING PROTEIN MODA"/>
    <property type="match status" value="1"/>
</dbReference>
<protein>
    <submittedName>
        <fullName evidence="6">Molybdate ABC transporter substrate-binding protein</fullName>
    </submittedName>
</protein>
<dbReference type="InterPro" id="IPR005950">
    <property type="entry name" value="ModA"/>
</dbReference>
<evidence type="ECO:0000256" key="4">
    <source>
        <dbReference type="PIRSR" id="PIRSR004846-1"/>
    </source>
</evidence>
<dbReference type="AlphaFoldDB" id="A0A7K1XVP9"/>
<feature type="signal peptide" evidence="5">
    <location>
        <begin position="1"/>
        <end position="18"/>
    </location>
</feature>
<dbReference type="InterPro" id="IPR050682">
    <property type="entry name" value="ModA/WtpA"/>
</dbReference>
<evidence type="ECO:0000313" key="7">
    <source>
        <dbReference type="Proteomes" id="UP000451233"/>
    </source>
</evidence>
<dbReference type="Pfam" id="PF13531">
    <property type="entry name" value="SBP_bac_11"/>
    <property type="match status" value="1"/>
</dbReference>
<dbReference type="Gene3D" id="3.40.190.10">
    <property type="entry name" value="Periplasmic binding protein-like II"/>
    <property type="match status" value="2"/>
</dbReference>
<dbReference type="PIRSF" id="PIRSF004846">
    <property type="entry name" value="ModA"/>
    <property type="match status" value="1"/>
</dbReference>
<accession>A0A7K1XVP9</accession>
<dbReference type="PANTHER" id="PTHR30632">
    <property type="entry name" value="MOLYBDATE-BINDING PERIPLASMIC PROTEIN"/>
    <property type="match status" value="1"/>
</dbReference>
<evidence type="ECO:0000256" key="3">
    <source>
        <dbReference type="ARBA" id="ARBA00022729"/>
    </source>
</evidence>